<dbReference type="AlphaFoldDB" id="A0A9N9ULJ5"/>
<evidence type="ECO:0000313" key="3">
    <source>
        <dbReference type="Proteomes" id="UP000754883"/>
    </source>
</evidence>
<dbReference type="EMBL" id="CABFNO020001479">
    <property type="protein sequence ID" value="CAG9991312.1"/>
    <property type="molecule type" value="Genomic_DNA"/>
</dbReference>
<organism evidence="2 3">
    <name type="scientific">Clonostachys byssicola</name>
    <dbReference type="NCBI Taxonomy" id="160290"/>
    <lineage>
        <taxon>Eukaryota</taxon>
        <taxon>Fungi</taxon>
        <taxon>Dikarya</taxon>
        <taxon>Ascomycota</taxon>
        <taxon>Pezizomycotina</taxon>
        <taxon>Sordariomycetes</taxon>
        <taxon>Hypocreomycetidae</taxon>
        <taxon>Hypocreales</taxon>
        <taxon>Bionectriaceae</taxon>
        <taxon>Clonostachys</taxon>
    </lineage>
</organism>
<dbReference type="Proteomes" id="UP000754883">
    <property type="component" value="Unassembled WGS sequence"/>
</dbReference>
<sequence>MDTFIRHMIPITNDQIREYRIHMAIIYLRSLIRRRFRWVAEDWLSCMIDMYTWSAIFDAYPPIKVCPKFPWELITHDRSSAPSQMYKDFRGFHSLDNDPSKDLKDNEVTNEELDSALGRDLYEYRDQLLKEWEPKFQAFGEDPVKREEHALNQQAPQSCPQGERDIPASFESTVSTQNALRSGDTEKDGHGNDQPTVSPQPKQRYGDNPVKVHAALVDLWTRTPWFENWKLLGIIASPWEIRLPHETVTEMLLPDCQSIEAMEVEGLLIKIVRRGIGGHTLTLAIEVEGPADDVFSLSQKEFVRNLWKCILKWIITVSNGAMIEWETWRFLWRYNLYPPIGFSMSQLDIWNEFAYTGELIAHRVITVMNQNFISMPKAIRHCEESLVIAGRLKASMDSELADVIASSLPAGYSKADLPRLINKIYFMGRKHARPGTSLEKPDNFFMFAASSIYNLARRNLENEDEESRRFPMAKMLYSRILSSVGEQTS</sequence>
<accession>A0A9N9ULJ5</accession>
<evidence type="ECO:0000313" key="2">
    <source>
        <dbReference type="EMBL" id="CAG9991312.1"/>
    </source>
</evidence>
<name>A0A9N9ULJ5_9HYPO</name>
<comment type="caution">
    <text evidence="2">The sequence shown here is derived from an EMBL/GenBank/DDBJ whole genome shotgun (WGS) entry which is preliminary data.</text>
</comment>
<dbReference type="OrthoDB" id="5150458at2759"/>
<gene>
    <name evidence="2" type="ORF">CBYS24578_00006123</name>
</gene>
<keyword evidence="3" id="KW-1185">Reference proteome</keyword>
<evidence type="ECO:0000256" key="1">
    <source>
        <dbReference type="SAM" id="MobiDB-lite"/>
    </source>
</evidence>
<feature type="region of interest" description="Disordered" evidence="1">
    <location>
        <begin position="173"/>
        <end position="207"/>
    </location>
</feature>
<reference evidence="2" key="1">
    <citation type="submission" date="2021-10" db="EMBL/GenBank/DDBJ databases">
        <authorList>
            <person name="Piombo E."/>
        </authorList>
    </citation>
    <scope>NUCLEOTIDE SEQUENCE</scope>
</reference>
<protein>
    <submittedName>
        <fullName evidence="2">Uncharacterized protein</fullName>
    </submittedName>
</protein>
<proteinExistence type="predicted"/>